<gene>
    <name evidence="9" type="ORF">NIES593_03080</name>
</gene>
<dbReference type="InterPro" id="IPR012334">
    <property type="entry name" value="Pectin_lyas_fold"/>
</dbReference>
<dbReference type="RefSeq" id="WP_073598183.1">
    <property type="nucleotide sequence ID" value="NZ_MRCB01000002.1"/>
</dbReference>
<name>A0A1U7HRB6_9CYAN</name>
<dbReference type="PROSITE" id="PS00330">
    <property type="entry name" value="HEMOLYSIN_CALCIUM"/>
    <property type="match status" value="3"/>
</dbReference>
<sequence>MLAQSQSLQNNTQSTEPTKSTNNLQNPAVSTKSSSSNILLVTNTNDSGAGSLRQAIQDAKSGNIIEFSASLADRTIFLKSQLSIPAGKNLTIDGGDARNLTINGNNQTRLFYLNSTSATPTNLTLKNLALVNGYTSDRGGAISTTHQGNLTVEKVIFKNNVANKGGGAIFSAYEGNLTVTESYFESNKAIASNDERGAGAIAFWGPNNLTVTNSDFINNQGINGGAINSLNGKLTIKDSQFINNKTTAAYYDVGKKNPFLRGYGGAIFADRASSADSKTGGEINIANSIFENNQGKGEGGAAYLYTGALDRVKITKSLFENNQISALANGGNAGNGGGVVVMSNSVNRGLTITDSSFVGNKAANQGGGLWMMNAPTTISNTTFSGNRAESLEKSGNGGAMALYGQTDIVNSTIARNYAGWVGGGVSADKSPVTVKNTIFYENTASNGTNNWRIQQHTNRELTDNGNNLQYPPKQTNNFNDYNATAKITIADPQLGSVQEMNGLLVHPLLPGSMAIDRATNSGAPATDQIGTPRPIDGDGNKTAIADIGAYEFPSGKTFTGTSGADTLSGGSGNDVLAGGSGNDALIGGIGNDTLTGGVGADSFRFSSLHERSDRITDFIPADDTIFVSAAGFGGGLKAGSSLAASQFVLGEIATDEGDRFMYDKSNGALFYDRDGTGAATQVLIATLSSLPDLTNADIVIA</sequence>
<dbReference type="NCBIfam" id="NF041518">
    <property type="entry name" value="choice_anch_Q"/>
    <property type="match status" value="1"/>
</dbReference>
<evidence type="ECO:0000256" key="4">
    <source>
        <dbReference type="ARBA" id="ARBA00022525"/>
    </source>
</evidence>
<dbReference type="AlphaFoldDB" id="A0A1U7HRB6"/>
<dbReference type="Pfam" id="PF00353">
    <property type="entry name" value="HemolysinCabind"/>
    <property type="match status" value="1"/>
</dbReference>
<feature type="compositionally biased region" description="Polar residues" evidence="8">
    <location>
        <begin position="16"/>
        <end position="37"/>
    </location>
</feature>
<dbReference type="EMBL" id="MRCB01000002">
    <property type="protein sequence ID" value="OKH26074.1"/>
    <property type="molecule type" value="Genomic_DNA"/>
</dbReference>
<comment type="caution">
    <text evidence="9">The sequence shown here is derived from an EMBL/GenBank/DDBJ whole genome shotgun (WGS) entry which is preliminary data.</text>
</comment>
<comment type="subcellular location">
    <subcellularLocation>
        <location evidence="1">Cell envelope</location>
    </subcellularLocation>
    <subcellularLocation>
        <location evidence="2">Cell outer membrane</location>
    </subcellularLocation>
    <subcellularLocation>
        <location evidence="3">Secreted</location>
    </subcellularLocation>
</comment>
<evidence type="ECO:0000256" key="6">
    <source>
        <dbReference type="ARBA" id="ARBA00023136"/>
    </source>
</evidence>
<evidence type="ECO:0000313" key="10">
    <source>
        <dbReference type="Proteomes" id="UP000186868"/>
    </source>
</evidence>
<dbReference type="Proteomes" id="UP000186868">
    <property type="component" value="Unassembled WGS sequence"/>
</dbReference>
<keyword evidence="10" id="KW-1185">Reference proteome</keyword>
<feature type="compositionally biased region" description="Low complexity" evidence="8">
    <location>
        <begin position="1"/>
        <end position="15"/>
    </location>
</feature>
<accession>A0A1U7HRB6</accession>
<dbReference type="GO" id="GO:0009279">
    <property type="term" value="C:cell outer membrane"/>
    <property type="evidence" value="ECO:0007669"/>
    <property type="project" value="UniProtKB-SubCell"/>
</dbReference>
<dbReference type="PANTHER" id="PTHR11319:SF35">
    <property type="entry name" value="OUTER MEMBRANE PROTEIN PMPC-RELATED"/>
    <property type="match status" value="1"/>
</dbReference>
<reference evidence="9 10" key="1">
    <citation type="submission" date="2016-11" db="EMBL/GenBank/DDBJ databases">
        <title>Draft Genome Sequences of Nine Cyanobacterial Strains from Diverse Habitats.</title>
        <authorList>
            <person name="Zhu T."/>
            <person name="Hou S."/>
            <person name="Lu X."/>
            <person name="Hess W.R."/>
        </authorList>
    </citation>
    <scope>NUCLEOTIDE SEQUENCE [LARGE SCALE GENOMIC DNA]</scope>
    <source>
        <strain evidence="9 10">NIES-593</strain>
    </source>
</reference>
<keyword evidence="6" id="KW-0472">Membrane</keyword>
<dbReference type="SMART" id="SM00710">
    <property type="entry name" value="PbH1"/>
    <property type="match status" value="8"/>
</dbReference>
<evidence type="ECO:0000313" key="9">
    <source>
        <dbReference type="EMBL" id="OKH26074.1"/>
    </source>
</evidence>
<dbReference type="InterPro" id="IPR001343">
    <property type="entry name" value="Hemolysn_Ca-bd"/>
</dbReference>
<dbReference type="InterPro" id="IPR006626">
    <property type="entry name" value="PbH1"/>
</dbReference>
<dbReference type="InterPro" id="IPR011050">
    <property type="entry name" value="Pectin_lyase_fold/virulence"/>
</dbReference>
<dbReference type="STRING" id="1921803.NIES593_03080"/>
<organism evidence="9 10">
    <name type="scientific">Hydrococcus rivularis NIES-593</name>
    <dbReference type="NCBI Taxonomy" id="1921803"/>
    <lineage>
        <taxon>Bacteria</taxon>
        <taxon>Bacillati</taxon>
        <taxon>Cyanobacteriota</taxon>
        <taxon>Cyanophyceae</taxon>
        <taxon>Pleurocapsales</taxon>
        <taxon>Hydrococcaceae</taxon>
        <taxon>Hydrococcus</taxon>
    </lineage>
</organism>
<evidence type="ECO:0000256" key="8">
    <source>
        <dbReference type="SAM" id="MobiDB-lite"/>
    </source>
</evidence>
<dbReference type="Gene3D" id="2.160.20.10">
    <property type="entry name" value="Single-stranded right-handed beta-helix, Pectin lyase-like"/>
    <property type="match status" value="1"/>
</dbReference>
<keyword evidence="7" id="KW-0998">Cell outer membrane</keyword>
<dbReference type="InterPro" id="IPR018511">
    <property type="entry name" value="Hemolysin-typ_Ca-bd_CS"/>
</dbReference>
<evidence type="ECO:0000256" key="2">
    <source>
        <dbReference type="ARBA" id="ARBA00004442"/>
    </source>
</evidence>
<dbReference type="Pfam" id="PF02415">
    <property type="entry name" value="Chlam_PMP"/>
    <property type="match status" value="1"/>
</dbReference>
<evidence type="ECO:0000256" key="3">
    <source>
        <dbReference type="ARBA" id="ARBA00004613"/>
    </source>
</evidence>
<protein>
    <submittedName>
        <fullName evidence="9">Calcium-binding protein</fullName>
    </submittedName>
</protein>
<feature type="region of interest" description="Disordered" evidence="8">
    <location>
        <begin position="1"/>
        <end position="37"/>
    </location>
</feature>
<dbReference type="GO" id="GO:0005509">
    <property type="term" value="F:calcium ion binding"/>
    <property type="evidence" value="ECO:0007669"/>
    <property type="project" value="InterPro"/>
</dbReference>
<evidence type="ECO:0000256" key="1">
    <source>
        <dbReference type="ARBA" id="ARBA00004196"/>
    </source>
</evidence>
<dbReference type="InterPro" id="IPR059226">
    <property type="entry name" value="Choice_anch_Q_dom"/>
</dbReference>
<evidence type="ECO:0000256" key="7">
    <source>
        <dbReference type="ARBA" id="ARBA00023237"/>
    </source>
</evidence>
<dbReference type="OrthoDB" id="463714at2"/>
<keyword evidence="4" id="KW-0964">Secreted</keyword>
<evidence type="ECO:0000256" key="5">
    <source>
        <dbReference type="ARBA" id="ARBA00022729"/>
    </source>
</evidence>
<dbReference type="SUPFAM" id="SSF51120">
    <property type="entry name" value="beta-Roll"/>
    <property type="match status" value="1"/>
</dbReference>
<dbReference type="InterPro" id="IPR011049">
    <property type="entry name" value="Serralysin-like_metalloprot_C"/>
</dbReference>
<dbReference type="SUPFAM" id="SSF51126">
    <property type="entry name" value="Pectin lyase-like"/>
    <property type="match status" value="2"/>
</dbReference>
<dbReference type="GO" id="GO:0005576">
    <property type="term" value="C:extracellular region"/>
    <property type="evidence" value="ECO:0007669"/>
    <property type="project" value="UniProtKB-SubCell"/>
</dbReference>
<proteinExistence type="predicted"/>
<dbReference type="Gene3D" id="2.150.10.10">
    <property type="entry name" value="Serralysin-like metalloprotease, C-terminal"/>
    <property type="match status" value="1"/>
</dbReference>
<dbReference type="PANTHER" id="PTHR11319">
    <property type="entry name" value="G PROTEIN-COUPLED RECEPTOR-RELATED"/>
    <property type="match status" value="1"/>
</dbReference>
<dbReference type="InterPro" id="IPR003368">
    <property type="entry name" value="POMP_repeat"/>
</dbReference>
<keyword evidence="5" id="KW-0732">Signal</keyword>
<dbReference type="PRINTS" id="PR00313">
    <property type="entry name" value="CABNDNGRPT"/>
</dbReference>